<proteinExistence type="predicted"/>
<dbReference type="EMBL" id="AEEH01000018">
    <property type="protein sequence ID" value="EFM26002.1"/>
    <property type="molecule type" value="Genomic_DNA"/>
</dbReference>
<dbReference type="PIRSF" id="PIRSF006603">
    <property type="entry name" value="DinF"/>
    <property type="match status" value="1"/>
</dbReference>
<feature type="transmembrane region" description="Helical" evidence="7">
    <location>
        <begin position="361"/>
        <end position="381"/>
    </location>
</feature>
<dbReference type="Pfam" id="PF01554">
    <property type="entry name" value="MatE"/>
    <property type="match status" value="2"/>
</dbReference>
<feature type="transmembrane region" description="Helical" evidence="7">
    <location>
        <begin position="12"/>
        <end position="33"/>
    </location>
</feature>
<feature type="transmembrane region" description="Helical" evidence="7">
    <location>
        <begin position="393"/>
        <end position="415"/>
    </location>
</feature>
<dbReference type="PANTHER" id="PTHR43549:SF3">
    <property type="entry name" value="MULTIDRUG RESISTANCE PROTEIN YPNP-RELATED"/>
    <property type="match status" value="1"/>
</dbReference>
<dbReference type="InterPro" id="IPR048279">
    <property type="entry name" value="MdtK-like"/>
</dbReference>
<dbReference type="GO" id="GO:0042910">
    <property type="term" value="F:xenobiotic transmembrane transporter activity"/>
    <property type="evidence" value="ECO:0007669"/>
    <property type="project" value="InterPro"/>
</dbReference>
<dbReference type="STRING" id="862517.HMPREF9225_0321"/>
<evidence type="ECO:0000256" key="6">
    <source>
        <dbReference type="ARBA" id="ARBA00023136"/>
    </source>
</evidence>
<comment type="caution">
    <text evidence="8">The sequence shown here is derived from an EMBL/GenBank/DDBJ whole genome shotgun (WGS) entry which is preliminary data.</text>
</comment>
<keyword evidence="4 7" id="KW-0812">Transmembrane</keyword>
<gene>
    <name evidence="8" type="ORF">HMPREF9225_0321</name>
</gene>
<dbReference type="InterPro" id="IPR002528">
    <property type="entry name" value="MATE_fam"/>
</dbReference>
<keyword evidence="6 7" id="KW-0472">Membrane</keyword>
<evidence type="ECO:0000313" key="9">
    <source>
        <dbReference type="Proteomes" id="UP000003280"/>
    </source>
</evidence>
<dbReference type="Proteomes" id="UP000003280">
    <property type="component" value="Unassembled WGS sequence"/>
</dbReference>
<name>E0NJI2_9FIRM</name>
<feature type="transmembrane region" description="Helical" evidence="7">
    <location>
        <begin position="239"/>
        <end position="263"/>
    </location>
</feature>
<keyword evidence="9" id="KW-1185">Reference proteome</keyword>
<feature type="transmembrane region" description="Helical" evidence="7">
    <location>
        <begin position="198"/>
        <end position="219"/>
    </location>
</feature>
<protein>
    <submittedName>
        <fullName evidence="8">MATE efflux family protein</fullName>
    </submittedName>
</protein>
<feature type="transmembrane region" description="Helical" evidence="7">
    <location>
        <begin position="287"/>
        <end position="309"/>
    </location>
</feature>
<dbReference type="GO" id="GO:0005886">
    <property type="term" value="C:plasma membrane"/>
    <property type="evidence" value="ECO:0007669"/>
    <property type="project" value="UniProtKB-SubCell"/>
</dbReference>
<feature type="transmembrane region" description="Helical" evidence="7">
    <location>
        <begin position="140"/>
        <end position="161"/>
    </location>
</feature>
<reference evidence="8 9" key="1">
    <citation type="submission" date="2010-07" db="EMBL/GenBank/DDBJ databases">
        <authorList>
            <person name="Muzny D."/>
            <person name="Qin X."/>
            <person name="Deng J."/>
            <person name="Jiang H."/>
            <person name="Liu Y."/>
            <person name="Qu J."/>
            <person name="Song X.-Z."/>
            <person name="Zhang L."/>
            <person name="Thornton R."/>
            <person name="Coyle M."/>
            <person name="Francisco L."/>
            <person name="Jackson L."/>
            <person name="Javaid M."/>
            <person name="Korchina V."/>
            <person name="Kovar C."/>
            <person name="Mata R."/>
            <person name="Mathew T."/>
            <person name="Ngo R."/>
            <person name="Nguyen L."/>
            <person name="Nguyen N."/>
            <person name="Okwuonu G."/>
            <person name="Ongeri F."/>
            <person name="Pham C."/>
            <person name="Simmons D."/>
            <person name="Wilczek-Boney K."/>
            <person name="Hale W."/>
            <person name="Jakkamsetti A."/>
            <person name="Pham P."/>
            <person name="Ruth R."/>
            <person name="San Lucas F."/>
            <person name="Warren J."/>
            <person name="Zhang J."/>
            <person name="Zhao Z."/>
            <person name="Zhou C."/>
            <person name="Zhu D."/>
            <person name="Lee S."/>
            <person name="Bess C."/>
            <person name="Blankenburg K."/>
            <person name="Forbes L."/>
            <person name="Fu Q."/>
            <person name="Gubbala S."/>
            <person name="Hirani K."/>
            <person name="Jayaseelan J.C."/>
            <person name="Lara F."/>
            <person name="Munidasa M."/>
            <person name="Palculict T."/>
            <person name="Patil S."/>
            <person name="Pu L.-L."/>
            <person name="Saada N."/>
            <person name="Tang L."/>
            <person name="Weissenberger G."/>
            <person name="Zhu Y."/>
            <person name="Hemphill L."/>
            <person name="Shang Y."/>
            <person name="Youmans B."/>
            <person name="Ayvaz T."/>
            <person name="Ross M."/>
            <person name="Santibanez J."/>
            <person name="Aqrawi P."/>
            <person name="Gross S."/>
            <person name="Joshi V."/>
            <person name="Fowler G."/>
            <person name="Nazareth L."/>
            <person name="Reid J."/>
            <person name="Worley K."/>
            <person name="Petrosino J."/>
            <person name="Highlander S."/>
            <person name="Gibbs R."/>
        </authorList>
    </citation>
    <scope>NUCLEOTIDE SEQUENCE [LARGE SCALE GENOMIC DNA]</scope>
    <source>
        <strain evidence="8 9">ATCC BAA-1640</strain>
    </source>
</reference>
<comment type="subcellular location">
    <subcellularLocation>
        <location evidence="1">Cell membrane</location>
        <topology evidence="1">Multi-pass membrane protein</topology>
    </subcellularLocation>
</comment>
<dbReference type="HOGENOM" id="CLU_012893_5_0_9"/>
<keyword evidence="5 7" id="KW-1133">Transmembrane helix</keyword>
<evidence type="ECO:0000256" key="7">
    <source>
        <dbReference type="SAM" id="Phobius"/>
    </source>
</evidence>
<feature type="transmembrane region" description="Helical" evidence="7">
    <location>
        <begin position="99"/>
        <end position="120"/>
    </location>
</feature>
<keyword evidence="2" id="KW-0813">Transport</keyword>
<evidence type="ECO:0000256" key="2">
    <source>
        <dbReference type="ARBA" id="ARBA00022448"/>
    </source>
</evidence>
<organism evidence="8 9">
    <name type="scientific">Peptoniphilus duerdenii ATCC BAA-1640</name>
    <dbReference type="NCBI Taxonomy" id="862517"/>
    <lineage>
        <taxon>Bacteria</taxon>
        <taxon>Bacillati</taxon>
        <taxon>Bacillota</taxon>
        <taxon>Tissierellia</taxon>
        <taxon>Tissierellales</taxon>
        <taxon>Peptoniphilaceae</taxon>
        <taxon>Peptoniphilus</taxon>
    </lineage>
</organism>
<evidence type="ECO:0000256" key="5">
    <source>
        <dbReference type="ARBA" id="ARBA00022989"/>
    </source>
</evidence>
<dbReference type="AlphaFoldDB" id="E0NJI2"/>
<feature type="transmembrane region" description="Helical" evidence="7">
    <location>
        <begin position="66"/>
        <end position="87"/>
    </location>
</feature>
<accession>E0NJI2</accession>
<evidence type="ECO:0000256" key="1">
    <source>
        <dbReference type="ARBA" id="ARBA00004651"/>
    </source>
</evidence>
<dbReference type="PANTHER" id="PTHR43549">
    <property type="entry name" value="MULTIDRUG RESISTANCE PROTEIN YPNP-RELATED"/>
    <property type="match status" value="1"/>
</dbReference>
<feature type="transmembrane region" description="Helical" evidence="7">
    <location>
        <begin position="321"/>
        <end position="341"/>
    </location>
</feature>
<dbReference type="eggNOG" id="COG0534">
    <property type="taxonomic scope" value="Bacteria"/>
</dbReference>
<keyword evidence="3" id="KW-1003">Cell membrane</keyword>
<feature type="transmembrane region" description="Helical" evidence="7">
    <location>
        <begin position="173"/>
        <end position="192"/>
    </location>
</feature>
<dbReference type="RefSeq" id="WP_008901157.1">
    <property type="nucleotide sequence ID" value="NZ_GL397071.1"/>
</dbReference>
<dbReference type="GO" id="GO:0015297">
    <property type="term" value="F:antiporter activity"/>
    <property type="evidence" value="ECO:0007669"/>
    <property type="project" value="InterPro"/>
</dbReference>
<evidence type="ECO:0000313" key="8">
    <source>
        <dbReference type="EMBL" id="EFM26002.1"/>
    </source>
</evidence>
<evidence type="ECO:0000256" key="3">
    <source>
        <dbReference type="ARBA" id="ARBA00022475"/>
    </source>
</evidence>
<dbReference type="OrthoDB" id="9776324at2"/>
<dbReference type="NCBIfam" id="TIGR00797">
    <property type="entry name" value="matE"/>
    <property type="match status" value="1"/>
</dbReference>
<sequence length="461" mass="50638">MIIKKQRNINLTEGSIMMGIIYFTIPLLLSNFLQQLYNTADLIIVGKFAGKNPMAAVGSTAQVSSLLLGLFFGLATGASVVISQTYGSGNRSKLKKSIVNAYAISIFGGLLLTIIGYVLSPWMLRITHTPAEIFDDANKYLRIFFFGIIPLLVYNMGSGILRSMGDSKRPFNFLVVAAIVNIVLDLIFIAIFKMGVAGAGWATLIAQVVSSILVTYSLLKSDQVGIIKKADLKLEREILLNIFNIGLPAGLQSVIISFSNVLIQAKLNKFGPDIIAAFSAGGRIDSFIFMGIIAITISATTFTGQNIGAKKYHRVIAGTKVAINITLVTTAITSIIIFVFATDLVKLFNTDPEVVKYGAIYMRYLCSTYFIFGVSEILGGVVRGAGYAMPPMLTSLVFMCGIRMIWIYVVLNIIYKVEIIFMAWPVTWVFAFISNYIYFKKGKWREVLNPEEEIGLAVELD</sequence>
<dbReference type="CDD" id="cd13138">
    <property type="entry name" value="MATE_yoeA_like"/>
    <property type="match status" value="1"/>
</dbReference>
<evidence type="ECO:0000256" key="4">
    <source>
        <dbReference type="ARBA" id="ARBA00022692"/>
    </source>
</evidence>
<feature type="transmembrane region" description="Helical" evidence="7">
    <location>
        <begin position="421"/>
        <end position="439"/>
    </location>
</feature>
<dbReference type="InterPro" id="IPR052031">
    <property type="entry name" value="Membrane_Transporter-Flippase"/>
</dbReference>